<name>A0A4Y6PTB9_PERCE</name>
<dbReference type="RefSeq" id="WP_141198064.1">
    <property type="nucleotide sequence ID" value="NZ_CP041186.1"/>
</dbReference>
<keyword evidence="3" id="KW-1185">Reference proteome</keyword>
<organism evidence="2 3">
    <name type="scientific">Persicimonas caeni</name>
    <dbReference type="NCBI Taxonomy" id="2292766"/>
    <lineage>
        <taxon>Bacteria</taxon>
        <taxon>Deltaproteobacteria</taxon>
        <taxon>Bradymonadales</taxon>
        <taxon>Bradymonadaceae</taxon>
        <taxon>Persicimonas</taxon>
    </lineage>
</organism>
<dbReference type="OrthoDB" id="5494029at2"/>
<evidence type="ECO:0000256" key="1">
    <source>
        <dbReference type="SAM" id="SignalP"/>
    </source>
</evidence>
<reference evidence="2 3" key="1">
    <citation type="submission" date="2019-06" db="EMBL/GenBank/DDBJ databases">
        <title>Persicimonas caeni gen. nov., sp. nov., a predatory bacterium isolated from solar saltern.</title>
        <authorList>
            <person name="Wang S."/>
        </authorList>
    </citation>
    <scope>NUCLEOTIDE SEQUENCE [LARGE SCALE GENOMIC DNA]</scope>
    <source>
        <strain evidence="2 3">YN101</strain>
    </source>
</reference>
<dbReference type="Proteomes" id="UP000315995">
    <property type="component" value="Chromosome"/>
</dbReference>
<dbReference type="PROSITE" id="PS51257">
    <property type="entry name" value="PROKAR_LIPOPROTEIN"/>
    <property type="match status" value="1"/>
</dbReference>
<accession>A0A4Y6PTB9</accession>
<proteinExistence type="predicted"/>
<keyword evidence="1" id="KW-0732">Signal</keyword>
<feature type="signal peptide" evidence="1">
    <location>
        <begin position="1"/>
        <end position="19"/>
    </location>
</feature>
<dbReference type="EMBL" id="CP041186">
    <property type="protein sequence ID" value="QDG51584.1"/>
    <property type="molecule type" value="Genomic_DNA"/>
</dbReference>
<feature type="chain" id="PRO_5030106408" evidence="1">
    <location>
        <begin position="20"/>
        <end position="996"/>
    </location>
</feature>
<accession>A0A5B8Y4D0</accession>
<evidence type="ECO:0000313" key="2">
    <source>
        <dbReference type="EMBL" id="QDG51584.1"/>
    </source>
</evidence>
<dbReference type="AlphaFoldDB" id="A0A4Y6PTB9"/>
<dbReference type="Gene3D" id="2.60.120.260">
    <property type="entry name" value="Galactose-binding domain-like"/>
    <property type="match status" value="1"/>
</dbReference>
<dbReference type="InterPro" id="IPR013783">
    <property type="entry name" value="Ig-like_fold"/>
</dbReference>
<dbReference type="Gene3D" id="2.60.40.10">
    <property type="entry name" value="Immunoglobulins"/>
    <property type="match status" value="1"/>
</dbReference>
<sequence>MMRSTFRLLWIALMVAAFAAAGCGDDGGGNNSSSNNTNNGADAGNNDAGGGDGGNNLQCEHECSIIGAMRCDESVIEACTVDANGCKVWEAGVDCANSDKICDEQGDTAECVGGAGETCDDGAQNQDETDVDCGGSVCEPCSTGQQCEEASDCDTSNCDANNTDQCVDATTETCTDGTQNQDETDVDCGGATCAACEVDEGCTASSDCLSGYCDTNSGTCLADAPSCDDGVQNQDETDVDCGGSTCGACAEGQTCAQASDCSTGNCDSGNTDQCVAADAETCTDGVQNQDETDVDCGGSTCGACAIGATCSTHDDCATQVCDFIDTGTCIDATPSYEVDEDFETGDFSLFPYDFNSDQTSNPNHWEIETDPANCHAGSYCMRSSSVHGEGETTSVTLSLSVRQDTTISFWVKTNTEPGEHFFRFYIDGVQQIELSGQNAWQQVSFPVSATGPNGPNRVFEWEYSRSTYLDPNHVPWNEVWVDDIDMPAWNTEPTTPEQLAPWNGKLTTDRTPMFRWRSFDPDFDSIIYEMQYDTDPSFPDPKGTGETIDTQFTPPSDLDDQTVYYWRVRSKDDNNYRWSEWSPIWTVHVDSTYEYGAVWQQSTNDQFELNTLADAVVSNDSITPVQINYSGSDTGSSTSAVTLNYSNLPSVPTGTTGQIRISLDGDFNSSSEYATVSIEGTHIGTVNPSACSGSSTLSIPNLDQYVNDGQTTIRVNFSSYVDAGGCSGGSYTPYASGTLSYGANGTATVVTDTIDFGMFGGKQFWEKVQWVGSGDVSLRVLDAAGQPIPDTAIPGNSAGLTSKTVHLWDLDPAQYPAIKLEATLDGTATLEKWRVVGNDVFEWTFSHDTDTEGWEAKDHLATPTATVSGGIMRFESTATGDDPRIEYWFPQPIDASRFSTVEVRLRTSNNYNDDTVTFMWDSNYGAFDAWRSFTQGPIFLLQFQDLTFDLTVTPTSPQQPWQGQINAIRLDPVERFKDQAGNFADGWFEIERIAIY</sequence>
<gene>
    <name evidence="2" type="ORF">FIV42_12755</name>
</gene>
<protein>
    <submittedName>
        <fullName evidence="2">Uncharacterized protein</fullName>
    </submittedName>
</protein>
<evidence type="ECO:0000313" key="3">
    <source>
        <dbReference type="Proteomes" id="UP000315995"/>
    </source>
</evidence>